<sequence>MREHTWNWSAVGMFLMGMGALIPTPAHACAAPNCMVGVRFPLPEDGGVVPANVPGLVTVPPLLESVDSSTVRLLLPDGTPVPATVTPGAHQTQVLVPDAPLVPGTTYRIEAKGVCQFQPTQTESVTFTAGPALALPTTIGSLTADAPSQGIYNVYGDSSCGDRQVEGNFTTLRFTPSPELVPFLPWVHWTVEVDGEPWSYAKHSGLTSTGEENLETRRYEYNRQLLFLHTFCDYVSCADSYHRPPINSLPPGQHRATLKATLEHANITLPPVSVDFELSCPARAANVGMSQMRGCSDGGTEMDGGTEIDGGIVNEDPLPESVDTKKGCTQAGGGLTVLGLLSTLSLLSGRNSRRAK</sequence>
<evidence type="ECO:0000313" key="3">
    <source>
        <dbReference type="Proteomes" id="UP000533080"/>
    </source>
</evidence>
<evidence type="ECO:0000256" key="1">
    <source>
        <dbReference type="SAM" id="SignalP"/>
    </source>
</evidence>
<feature type="signal peptide" evidence="1">
    <location>
        <begin position="1"/>
        <end position="28"/>
    </location>
</feature>
<name>A0A7Y4IE96_MYXXA</name>
<keyword evidence="1" id="KW-0732">Signal</keyword>
<dbReference type="EMBL" id="JABFNT010000006">
    <property type="protein sequence ID" value="NOJ77255.1"/>
    <property type="molecule type" value="Genomic_DNA"/>
</dbReference>
<dbReference type="Proteomes" id="UP000533080">
    <property type="component" value="Unassembled WGS sequence"/>
</dbReference>
<feature type="chain" id="PRO_5030536248" description="SbsA Ig-like domain-containing protein" evidence="1">
    <location>
        <begin position="29"/>
        <end position="356"/>
    </location>
</feature>
<evidence type="ECO:0008006" key="4">
    <source>
        <dbReference type="Google" id="ProtNLM"/>
    </source>
</evidence>
<reference evidence="2 3" key="1">
    <citation type="submission" date="2020-05" db="EMBL/GenBank/DDBJ databases">
        <authorList>
            <person name="Whitworth D."/>
        </authorList>
    </citation>
    <scope>NUCLEOTIDE SEQUENCE [LARGE SCALE GENOMIC DNA]</scope>
    <source>
        <strain evidence="2 3">AM005</strain>
    </source>
</reference>
<proteinExistence type="predicted"/>
<organism evidence="2 3">
    <name type="scientific">Myxococcus xanthus</name>
    <dbReference type="NCBI Taxonomy" id="34"/>
    <lineage>
        <taxon>Bacteria</taxon>
        <taxon>Pseudomonadati</taxon>
        <taxon>Myxococcota</taxon>
        <taxon>Myxococcia</taxon>
        <taxon>Myxococcales</taxon>
        <taxon>Cystobacterineae</taxon>
        <taxon>Myxococcaceae</taxon>
        <taxon>Myxococcus</taxon>
    </lineage>
</organism>
<gene>
    <name evidence="2" type="ORF">HNV28_02605</name>
</gene>
<evidence type="ECO:0000313" key="2">
    <source>
        <dbReference type="EMBL" id="NOJ77255.1"/>
    </source>
</evidence>
<comment type="caution">
    <text evidence="2">The sequence shown here is derived from an EMBL/GenBank/DDBJ whole genome shotgun (WGS) entry which is preliminary data.</text>
</comment>
<accession>A0A7Y4IE96</accession>
<dbReference type="AlphaFoldDB" id="A0A7Y4IE96"/>
<protein>
    <recommendedName>
        <fullName evidence="4">SbsA Ig-like domain-containing protein</fullName>
    </recommendedName>
</protein>